<dbReference type="InterPro" id="IPR005135">
    <property type="entry name" value="Endo/exonuclease/phosphatase"/>
</dbReference>
<evidence type="ECO:0000313" key="3">
    <source>
        <dbReference type="Proteomes" id="UP001055115"/>
    </source>
</evidence>
<organism evidence="2 3">
    <name type="scientific">Colletotrichum spaethianum</name>
    <dbReference type="NCBI Taxonomy" id="700344"/>
    <lineage>
        <taxon>Eukaryota</taxon>
        <taxon>Fungi</taxon>
        <taxon>Dikarya</taxon>
        <taxon>Ascomycota</taxon>
        <taxon>Pezizomycotina</taxon>
        <taxon>Sordariomycetes</taxon>
        <taxon>Hypocreomycetidae</taxon>
        <taxon>Glomerellales</taxon>
        <taxon>Glomerellaceae</taxon>
        <taxon>Colletotrichum</taxon>
        <taxon>Colletotrichum spaethianum species complex</taxon>
    </lineage>
</organism>
<dbReference type="GeneID" id="73332990"/>
<dbReference type="AlphaFoldDB" id="A0AA37US57"/>
<accession>A0AA37US57</accession>
<gene>
    <name evidence="2" type="ORF">ColSpa_12188</name>
</gene>
<dbReference type="RefSeq" id="XP_049134357.1">
    <property type="nucleotide sequence ID" value="XM_049278400.1"/>
</dbReference>
<reference evidence="2 3" key="1">
    <citation type="submission" date="2022-03" db="EMBL/GenBank/DDBJ databases">
        <title>Genome data of Colletotrichum spp.</title>
        <authorList>
            <person name="Utami Y.D."/>
            <person name="Hiruma K."/>
        </authorList>
    </citation>
    <scope>NUCLEOTIDE SEQUENCE [LARGE SCALE GENOMIC DNA]</scope>
    <source>
        <strain evidence="2 3">MAFF 239500</strain>
    </source>
</reference>
<feature type="domain" description="Endonuclease/exonuclease/phosphatase" evidence="1">
    <location>
        <begin position="91"/>
        <end position="213"/>
    </location>
</feature>
<keyword evidence="3" id="KW-1185">Reference proteome</keyword>
<dbReference type="SUPFAM" id="SSF56219">
    <property type="entry name" value="DNase I-like"/>
    <property type="match status" value="1"/>
</dbReference>
<dbReference type="Proteomes" id="UP001055115">
    <property type="component" value="Unassembled WGS sequence"/>
</dbReference>
<dbReference type="InterPro" id="IPR036691">
    <property type="entry name" value="Endo/exonu/phosph_ase_sf"/>
</dbReference>
<sequence length="230" mass="26700">MATLLRDPRIDDYDILAIQEPWINPYNATTHHPAKDRFHLCYPSNREEGLARVCFFVNKKLDHLKWQFKEHSKDLCTLTLGFNVGRNTEVAIHNIYNPQNQDNDRMRSLQQLRKTLEAKHHIEQIVVGDFNLYHELWGGSEIRKPDAEARELIELMEDFDLINQLPVGTITYMEGDGRSTIDLCLITVGLVDRLIKYGIDDNVNHESDHLPIATSLDLTIAQLQQEEKRN</sequence>
<evidence type="ECO:0000259" key="1">
    <source>
        <dbReference type="Pfam" id="PF14529"/>
    </source>
</evidence>
<dbReference type="Gene3D" id="3.60.10.10">
    <property type="entry name" value="Endonuclease/exonuclease/phosphatase"/>
    <property type="match status" value="1"/>
</dbReference>
<proteinExistence type="predicted"/>
<dbReference type="GO" id="GO:0003824">
    <property type="term" value="F:catalytic activity"/>
    <property type="evidence" value="ECO:0007669"/>
    <property type="project" value="InterPro"/>
</dbReference>
<name>A0AA37US57_9PEZI</name>
<evidence type="ECO:0000313" key="2">
    <source>
        <dbReference type="EMBL" id="GKT52007.1"/>
    </source>
</evidence>
<dbReference type="EMBL" id="BQXU01000058">
    <property type="protein sequence ID" value="GKT52007.1"/>
    <property type="molecule type" value="Genomic_DNA"/>
</dbReference>
<protein>
    <recommendedName>
        <fullName evidence="1">Endonuclease/exonuclease/phosphatase domain-containing protein</fullName>
    </recommendedName>
</protein>
<comment type="caution">
    <text evidence="2">The sequence shown here is derived from an EMBL/GenBank/DDBJ whole genome shotgun (WGS) entry which is preliminary data.</text>
</comment>
<dbReference type="Pfam" id="PF14529">
    <property type="entry name" value="Exo_endo_phos_2"/>
    <property type="match status" value="1"/>
</dbReference>